<organism evidence="3 4">
    <name type="scientific">Pichia membranifaciens NRRL Y-2026</name>
    <dbReference type="NCBI Taxonomy" id="763406"/>
    <lineage>
        <taxon>Eukaryota</taxon>
        <taxon>Fungi</taxon>
        <taxon>Dikarya</taxon>
        <taxon>Ascomycota</taxon>
        <taxon>Saccharomycotina</taxon>
        <taxon>Pichiomycetes</taxon>
        <taxon>Pichiales</taxon>
        <taxon>Pichiaceae</taxon>
        <taxon>Pichia</taxon>
    </lineage>
</organism>
<feature type="chain" id="PRO_5009133474" description="Secreted protein" evidence="2">
    <location>
        <begin position="31"/>
        <end position="187"/>
    </location>
</feature>
<evidence type="ECO:0000313" key="4">
    <source>
        <dbReference type="Proteomes" id="UP000094455"/>
    </source>
</evidence>
<evidence type="ECO:0000313" key="3">
    <source>
        <dbReference type="EMBL" id="ODQ48176.1"/>
    </source>
</evidence>
<dbReference type="GeneID" id="30176612"/>
<sequence>MPGSPVSAPRRSPPLLACIIIPCAAASTAANQHHVCVMACTPADGRTSGQTVAGPAKARQSLPIIVLIPRPHTQCTSAPSLYPMGKHFTPPPGRQNDEKMQSKAESQERRSPRAAPAGHSSRSPPVADNSPPTHRHTDARSRIAGPMQTALNSCCPHCGESWGAPRLSRARIWHSEAAACSDRAAFG</sequence>
<feature type="signal peptide" evidence="2">
    <location>
        <begin position="1"/>
        <end position="30"/>
    </location>
</feature>
<name>A0A1E3NQ61_9ASCO</name>
<keyword evidence="4" id="KW-1185">Reference proteome</keyword>
<proteinExistence type="predicted"/>
<accession>A0A1E3NQ61</accession>
<dbReference type="EMBL" id="KV454002">
    <property type="protein sequence ID" value="ODQ48176.1"/>
    <property type="molecule type" value="Genomic_DNA"/>
</dbReference>
<reference evidence="3 4" key="1">
    <citation type="journal article" date="2016" name="Proc. Natl. Acad. Sci. U.S.A.">
        <title>Comparative genomics of biotechnologically important yeasts.</title>
        <authorList>
            <person name="Riley R."/>
            <person name="Haridas S."/>
            <person name="Wolfe K.H."/>
            <person name="Lopes M.R."/>
            <person name="Hittinger C.T."/>
            <person name="Goeker M."/>
            <person name="Salamov A.A."/>
            <person name="Wisecaver J.H."/>
            <person name="Long T.M."/>
            <person name="Calvey C.H."/>
            <person name="Aerts A.L."/>
            <person name="Barry K.W."/>
            <person name="Choi C."/>
            <person name="Clum A."/>
            <person name="Coughlan A.Y."/>
            <person name="Deshpande S."/>
            <person name="Douglass A.P."/>
            <person name="Hanson S.J."/>
            <person name="Klenk H.-P."/>
            <person name="LaButti K.M."/>
            <person name="Lapidus A."/>
            <person name="Lindquist E.A."/>
            <person name="Lipzen A.M."/>
            <person name="Meier-Kolthoff J.P."/>
            <person name="Ohm R.A."/>
            <person name="Otillar R.P."/>
            <person name="Pangilinan J.L."/>
            <person name="Peng Y."/>
            <person name="Rokas A."/>
            <person name="Rosa C.A."/>
            <person name="Scheuner C."/>
            <person name="Sibirny A.A."/>
            <person name="Slot J.C."/>
            <person name="Stielow J.B."/>
            <person name="Sun H."/>
            <person name="Kurtzman C.P."/>
            <person name="Blackwell M."/>
            <person name="Grigoriev I.V."/>
            <person name="Jeffries T.W."/>
        </authorList>
    </citation>
    <scope>NUCLEOTIDE SEQUENCE [LARGE SCALE GENOMIC DNA]</scope>
    <source>
        <strain evidence="3 4">NRRL Y-2026</strain>
    </source>
</reference>
<evidence type="ECO:0000256" key="2">
    <source>
        <dbReference type="SAM" id="SignalP"/>
    </source>
</evidence>
<gene>
    <name evidence="3" type="ORF">PICMEDRAFT_124232</name>
</gene>
<feature type="region of interest" description="Disordered" evidence="1">
    <location>
        <begin position="76"/>
        <end position="139"/>
    </location>
</feature>
<feature type="compositionally biased region" description="Basic and acidic residues" evidence="1">
    <location>
        <begin position="95"/>
        <end position="111"/>
    </location>
</feature>
<evidence type="ECO:0000256" key="1">
    <source>
        <dbReference type="SAM" id="MobiDB-lite"/>
    </source>
</evidence>
<evidence type="ECO:0008006" key="5">
    <source>
        <dbReference type="Google" id="ProtNLM"/>
    </source>
</evidence>
<protein>
    <recommendedName>
        <fullName evidence="5">Secreted protein</fullName>
    </recommendedName>
</protein>
<dbReference type="AlphaFoldDB" id="A0A1E3NQ61"/>
<keyword evidence="2" id="KW-0732">Signal</keyword>
<dbReference type="RefSeq" id="XP_019019289.1">
    <property type="nucleotide sequence ID" value="XM_019159925.1"/>
</dbReference>
<dbReference type="Proteomes" id="UP000094455">
    <property type="component" value="Unassembled WGS sequence"/>
</dbReference>